<dbReference type="OrthoDB" id="1454376at2"/>
<reference evidence="3 4" key="1">
    <citation type="journal article" date="2008" name="Int. J. Syst. Evol. Microbiol.">
        <title>Bizionia argentinensis sp. nov., isolated from surface marine water in Antarctica.</title>
        <authorList>
            <person name="Bercovich A."/>
            <person name="Vazquez S.C."/>
            <person name="Yankilevich P."/>
            <person name="Coria S.H."/>
            <person name="Foti M."/>
            <person name="Hernandez E."/>
            <person name="Vidal A."/>
            <person name="Ruberto L."/>
            <person name="Melo C."/>
            <person name="Marenssi S."/>
            <person name="Criscuolo M."/>
            <person name="Memoli M."/>
            <person name="Arguelles M."/>
            <person name="Mac Cormack W.P."/>
        </authorList>
    </citation>
    <scope>NUCLEOTIDE SEQUENCE [LARGE SCALE GENOMIC DNA]</scope>
    <source>
        <strain evidence="3 4">JUB59</strain>
    </source>
</reference>
<dbReference type="eggNOG" id="ENOG50330T8">
    <property type="taxonomic scope" value="Bacteria"/>
</dbReference>
<evidence type="ECO:0000256" key="1">
    <source>
        <dbReference type="SAM" id="Coils"/>
    </source>
</evidence>
<organism evidence="3 4">
    <name type="scientific">Bizionia argentinensis JUB59</name>
    <dbReference type="NCBI Taxonomy" id="1046627"/>
    <lineage>
        <taxon>Bacteria</taxon>
        <taxon>Pseudomonadati</taxon>
        <taxon>Bacteroidota</taxon>
        <taxon>Flavobacteriia</taxon>
        <taxon>Flavobacteriales</taxon>
        <taxon>Flavobacteriaceae</taxon>
        <taxon>Bizionia</taxon>
    </lineage>
</organism>
<dbReference type="Proteomes" id="UP000003730">
    <property type="component" value="Unassembled WGS sequence"/>
</dbReference>
<dbReference type="AlphaFoldDB" id="G2EH97"/>
<accession>G2EH97</accession>
<sequence>MKYLKIVPFVCLLIASSCATKHQVITDSGEVYEVHQGQVYKQGQVVTGTISSEEKQHIISTLDTRLESEAEILAEKDSLDQIRINAEIEANALERQLKDAKAARDGYIKAKNNFEKSQKKYQRLHDQGDLSPNDEAKWAMKLDGLSEKVLEAEETLNTL</sequence>
<feature type="chain" id="PRO_5003429228" description="Lipoprotein" evidence="2">
    <location>
        <begin position="20"/>
        <end position="159"/>
    </location>
</feature>
<evidence type="ECO:0000313" key="4">
    <source>
        <dbReference type="Proteomes" id="UP000003730"/>
    </source>
</evidence>
<dbReference type="STRING" id="1046627.BZARG_484"/>
<evidence type="ECO:0000256" key="2">
    <source>
        <dbReference type="SAM" id="SignalP"/>
    </source>
</evidence>
<evidence type="ECO:0000313" key="3">
    <source>
        <dbReference type="EMBL" id="EGV42143.1"/>
    </source>
</evidence>
<protein>
    <recommendedName>
        <fullName evidence="5">Lipoprotein</fullName>
    </recommendedName>
</protein>
<keyword evidence="4" id="KW-1185">Reference proteome</keyword>
<keyword evidence="2" id="KW-0732">Signal</keyword>
<comment type="caution">
    <text evidence="3">The sequence shown here is derived from an EMBL/GenBank/DDBJ whole genome shotgun (WGS) entry which is preliminary data.</text>
</comment>
<dbReference type="EMBL" id="AFXZ01000067">
    <property type="protein sequence ID" value="EGV42143.1"/>
    <property type="molecule type" value="Genomic_DNA"/>
</dbReference>
<dbReference type="RefSeq" id="WP_008639531.1">
    <property type="nucleotide sequence ID" value="NZ_AFXZ01000067.1"/>
</dbReference>
<feature type="coiled-coil region" evidence="1">
    <location>
        <begin position="76"/>
        <end position="127"/>
    </location>
</feature>
<name>G2EH97_9FLAO</name>
<gene>
    <name evidence="3" type="ORF">BZARG_484</name>
</gene>
<proteinExistence type="predicted"/>
<evidence type="ECO:0008006" key="5">
    <source>
        <dbReference type="Google" id="ProtNLM"/>
    </source>
</evidence>
<keyword evidence="1" id="KW-0175">Coiled coil</keyword>
<dbReference type="PROSITE" id="PS51257">
    <property type="entry name" value="PROKAR_LIPOPROTEIN"/>
    <property type="match status" value="1"/>
</dbReference>
<feature type="signal peptide" evidence="2">
    <location>
        <begin position="1"/>
        <end position="19"/>
    </location>
</feature>